<dbReference type="PANTHER" id="PTHR24320:SF282">
    <property type="entry name" value="WW DOMAIN-CONTAINING OXIDOREDUCTASE"/>
    <property type="match status" value="1"/>
</dbReference>
<keyword evidence="3" id="KW-0560">Oxidoreductase</keyword>
<reference evidence="5" key="2">
    <citation type="submission" date="2008-08" db="EMBL/GenBank/DDBJ databases">
        <authorList>
            <consortium name="Diatom Consortium"/>
            <person name="Grigoriev I."/>
            <person name="Grimwood J."/>
            <person name="Kuo A."/>
            <person name="Otillar R.P."/>
            <person name="Salamov A."/>
            <person name="Detter J.C."/>
            <person name="Lindquist E."/>
            <person name="Shapiro H."/>
            <person name="Lucas S."/>
            <person name="Glavina del Rio T."/>
            <person name="Pitluck S."/>
            <person name="Rokhsar D."/>
            <person name="Bowler C."/>
        </authorList>
    </citation>
    <scope>GENOME REANNOTATION</scope>
    <source>
        <strain evidence="5">CCAP 1055/1</strain>
    </source>
</reference>
<accession>B7FVE1</accession>
<dbReference type="InParanoid" id="B7FVE1"/>
<comment type="similarity">
    <text evidence="1">Belongs to the short-chain dehydrogenases/reductases (SDR) family.</text>
</comment>
<keyword evidence="5" id="KW-1185">Reference proteome</keyword>
<evidence type="ECO:0000256" key="2">
    <source>
        <dbReference type="ARBA" id="ARBA00022857"/>
    </source>
</evidence>
<dbReference type="PANTHER" id="PTHR24320">
    <property type="entry name" value="RETINOL DEHYDROGENASE"/>
    <property type="match status" value="1"/>
</dbReference>
<dbReference type="EMBL" id="CM000608">
    <property type="protein sequence ID" value="EEC49613.1"/>
    <property type="molecule type" value="Genomic_DNA"/>
</dbReference>
<gene>
    <name evidence="4" type="ORF">PHATRDRAFT_44719</name>
</gene>
<reference evidence="4 5" key="1">
    <citation type="journal article" date="2008" name="Nature">
        <title>The Phaeodactylum genome reveals the evolutionary history of diatom genomes.</title>
        <authorList>
            <person name="Bowler C."/>
            <person name="Allen A.E."/>
            <person name="Badger J.H."/>
            <person name="Grimwood J."/>
            <person name="Jabbari K."/>
            <person name="Kuo A."/>
            <person name="Maheswari U."/>
            <person name="Martens C."/>
            <person name="Maumus F."/>
            <person name="Otillar R.P."/>
            <person name="Rayko E."/>
            <person name="Salamov A."/>
            <person name="Vandepoele K."/>
            <person name="Beszteri B."/>
            <person name="Gruber A."/>
            <person name="Heijde M."/>
            <person name="Katinka M."/>
            <person name="Mock T."/>
            <person name="Valentin K."/>
            <person name="Verret F."/>
            <person name="Berges J.A."/>
            <person name="Brownlee C."/>
            <person name="Cadoret J.P."/>
            <person name="Chiovitti A."/>
            <person name="Choi C.J."/>
            <person name="Coesel S."/>
            <person name="De Martino A."/>
            <person name="Detter J.C."/>
            <person name="Durkin C."/>
            <person name="Falciatore A."/>
            <person name="Fournet J."/>
            <person name="Haruta M."/>
            <person name="Huysman M.J."/>
            <person name="Jenkins B.D."/>
            <person name="Jiroutova K."/>
            <person name="Jorgensen R.E."/>
            <person name="Joubert Y."/>
            <person name="Kaplan A."/>
            <person name="Kroger N."/>
            <person name="Kroth P.G."/>
            <person name="La Roche J."/>
            <person name="Lindquist E."/>
            <person name="Lommer M."/>
            <person name="Martin-Jezequel V."/>
            <person name="Lopez P.J."/>
            <person name="Lucas S."/>
            <person name="Mangogna M."/>
            <person name="McGinnis K."/>
            <person name="Medlin L.K."/>
            <person name="Montsant A."/>
            <person name="Oudot-Le Secq M.P."/>
            <person name="Napoli C."/>
            <person name="Obornik M."/>
            <person name="Parker M.S."/>
            <person name="Petit J.L."/>
            <person name="Porcel B.M."/>
            <person name="Poulsen N."/>
            <person name="Robison M."/>
            <person name="Rychlewski L."/>
            <person name="Rynearson T.A."/>
            <person name="Schmutz J."/>
            <person name="Shapiro H."/>
            <person name="Siaut M."/>
            <person name="Stanley M."/>
            <person name="Sussman M.R."/>
            <person name="Taylor A.R."/>
            <person name="Vardi A."/>
            <person name="von Dassow P."/>
            <person name="Vyverman W."/>
            <person name="Willis A."/>
            <person name="Wyrwicz L.S."/>
            <person name="Rokhsar D.S."/>
            <person name="Weissenbach J."/>
            <person name="Armbrust E.V."/>
            <person name="Green B.R."/>
            <person name="Van de Peer Y."/>
            <person name="Grigoriev I.V."/>
        </authorList>
    </citation>
    <scope>NUCLEOTIDE SEQUENCE [LARGE SCALE GENOMIC DNA]</scope>
    <source>
        <strain evidence="4 5">CCAP 1055/1</strain>
    </source>
</reference>
<evidence type="ECO:0000256" key="1">
    <source>
        <dbReference type="ARBA" id="ARBA00006484"/>
    </source>
</evidence>
<evidence type="ECO:0000313" key="4">
    <source>
        <dbReference type="EMBL" id="EEC49613.1"/>
    </source>
</evidence>
<sequence length="365" mass="39286">MGSIFSKSKPSHAGSSNQVIFDEYVNTDRFHDLAGKVIAITGTSENSLGYFISEIAIRKNAKKLLLLNRNSSSADKGRKKLEHLAKQVNSPTNVQWVVCNLMDFGSVRKAAKDITEIATQNDGLDVLVNNAGIMAHNDSRTAEGFDVQMHTNHLSHFLLTSLLYPSLETAACTRGEARIVSHSSSARFFPSKDLEEKYFVKSDAGSLGGDSVLKDMFGFGGPATRYHMSKLSNSCFAIALHHKLQARHSKVMSMAADPGVASSGLATSASSGDGALQGWLVNLLGSSAQSPADGCLPAAMCAFSPQALSGDLYKPRFGTSGAPLKSIEEASDVDRKAHERLTLTKANQENVWKWSEDALGIKFEV</sequence>
<organism evidence="4 5">
    <name type="scientific">Phaeodactylum tricornutum (strain CCAP 1055/1)</name>
    <dbReference type="NCBI Taxonomy" id="556484"/>
    <lineage>
        <taxon>Eukaryota</taxon>
        <taxon>Sar</taxon>
        <taxon>Stramenopiles</taxon>
        <taxon>Ochrophyta</taxon>
        <taxon>Bacillariophyta</taxon>
        <taxon>Bacillariophyceae</taxon>
        <taxon>Bacillariophycidae</taxon>
        <taxon>Naviculales</taxon>
        <taxon>Phaeodactylaceae</taxon>
        <taxon>Phaeodactylum</taxon>
    </lineage>
</organism>
<keyword evidence="2" id="KW-0521">NADP</keyword>
<dbReference type="InterPro" id="IPR036291">
    <property type="entry name" value="NAD(P)-bd_dom_sf"/>
</dbReference>
<dbReference type="OrthoDB" id="10265294at2759"/>
<dbReference type="AlphaFoldDB" id="B7FVE1"/>
<dbReference type="STRING" id="556484.B7FVE1"/>
<dbReference type="Gene3D" id="3.40.50.720">
    <property type="entry name" value="NAD(P)-binding Rossmann-like Domain"/>
    <property type="match status" value="1"/>
</dbReference>
<dbReference type="OMA" id="MERACTH"/>
<dbReference type="GO" id="GO:0016491">
    <property type="term" value="F:oxidoreductase activity"/>
    <property type="evidence" value="ECO:0007669"/>
    <property type="project" value="UniProtKB-KW"/>
</dbReference>
<proteinExistence type="inferred from homology"/>
<evidence type="ECO:0000313" key="5">
    <source>
        <dbReference type="Proteomes" id="UP000000759"/>
    </source>
</evidence>
<dbReference type="Proteomes" id="UP000000759">
    <property type="component" value="Chromosome 5"/>
</dbReference>
<dbReference type="InterPro" id="IPR002347">
    <property type="entry name" value="SDR_fam"/>
</dbReference>
<dbReference type="PaxDb" id="2850-Phatr44719"/>
<dbReference type="eggNOG" id="KOG1208">
    <property type="taxonomic scope" value="Eukaryota"/>
</dbReference>
<protein>
    <submittedName>
        <fullName evidence="4">Uncharacterized protein</fullName>
    </submittedName>
</protein>
<dbReference type="KEGG" id="pti:PHATRDRAFT_44719"/>
<dbReference type="GeneID" id="7199703"/>
<dbReference type="SUPFAM" id="SSF51735">
    <property type="entry name" value="NAD(P)-binding Rossmann-fold domains"/>
    <property type="match status" value="1"/>
</dbReference>
<name>B7FVE1_PHATC</name>
<dbReference type="RefSeq" id="XP_002178915.1">
    <property type="nucleotide sequence ID" value="XM_002178879.1"/>
</dbReference>
<dbReference type="HOGENOM" id="CLU_010194_44_2_1"/>
<evidence type="ECO:0000256" key="3">
    <source>
        <dbReference type="ARBA" id="ARBA00023002"/>
    </source>
</evidence>
<dbReference type="Pfam" id="PF00106">
    <property type="entry name" value="adh_short"/>
    <property type="match status" value="1"/>
</dbReference>